<dbReference type="RefSeq" id="WP_303975952.1">
    <property type="nucleotide sequence ID" value="NZ_JABZXR010000030.1"/>
</dbReference>
<dbReference type="Proteomes" id="UP000756427">
    <property type="component" value="Unassembled WGS sequence"/>
</dbReference>
<organism evidence="1 2">
    <name type="scientific">Rothia mucilaginosa</name>
    <dbReference type="NCBI Taxonomy" id="43675"/>
    <lineage>
        <taxon>Bacteria</taxon>
        <taxon>Bacillati</taxon>
        <taxon>Actinomycetota</taxon>
        <taxon>Actinomycetes</taxon>
        <taxon>Micrococcales</taxon>
        <taxon>Micrococcaceae</taxon>
        <taxon>Rothia</taxon>
    </lineage>
</organism>
<dbReference type="AlphaFoldDB" id="A0A930PSM5"/>
<comment type="caution">
    <text evidence="1">The sequence shown here is derived from an EMBL/GenBank/DDBJ whole genome shotgun (WGS) entry which is preliminary data.</text>
</comment>
<dbReference type="SUPFAM" id="SSF46785">
    <property type="entry name" value="Winged helix' DNA-binding domain"/>
    <property type="match status" value="1"/>
</dbReference>
<gene>
    <name evidence="1" type="ORF">HXO64_06660</name>
</gene>
<protein>
    <submittedName>
        <fullName evidence="1">Uncharacterized protein</fullName>
    </submittedName>
</protein>
<reference evidence="1" key="1">
    <citation type="submission" date="2020-04" db="EMBL/GenBank/DDBJ databases">
        <title>Deep metagenomics examines the oral microbiome during advanced dental caries in children, revealing novel taxa and co-occurrences with host molecules.</title>
        <authorList>
            <person name="Baker J.L."/>
            <person name="Morton J.T."/>
            <person name="Dinis M."/>
            <person name="Alvarez R."/>
            <person name="Tran N.C."/>
            <person name="Knight R."/>
            <person name="Edlund A."/>
        </authorList>
    </citation>
    <scope>NUCLEOTIDE SEQUENCE</scope>
    <source>
        <strain evidence="1">JCVI_44_bin.2</strain>
    </source>
</reference>
<dbReference type="InterPro" id="IPR036390">
    <property type="entry name" value="WH_DNA-bd_sf"/>
</dbReference>
<accession>A0A930PSM5</accession>
<dbReference type="EMBL" id="JABZXR010000030">
    <property type="protein sequence ID" value="MBF1664221.1"/>
    <property type="molecule type" value="Genomic_DNA"/>
</dbReference>
<name>A0A930PSM5_9MICC</name>
<evidence type="ECO:0000313" key="1">
    <source>
        <dbReference type="EMBL" id="MBF1664221.1"/>
    </source>
</evidence>
<evidence type="ECO:0000313" key="2">
    <source>
        <dbReference type="Proteomes" id="UP000756427"/>
    </source>
</evidence>
<proteinExistence type="predicted"/>
<sequence>MTAITAPPARARFTDPQTSWDAALAVNATKSWLQFATLKVIEKAEWISEELTEEAFFTTTLTPSRVRTIVSDWRKEGFIEALPKRAKTSTGRTAWLHRLTPQGCEFVSVLRDINRKAHQ</sequence>